<dbReference type="EMBL" id="JABGBW010000003">
    <property type="protein sequence ID" value="MBC2576253.1"/>
    <property type="molecule type" value="Genomic_DNA"/>
</dbReference>
<dbReference type="RefSeq" id="WP_185624268.1">
    <property type="nucleotide sequence ID" value="NZ_JABGBW010000003.1"/>
</dbReference>
<reference evidence="1 2" key="1">
    <citation type="submission" date="2020-05" db="EMBL/GenBank/DDBJ databases">
        <title>Draft genome of xy-202 and genomic insight in genome of the genus Peptostreptococcus.</title>
        <authorList>
            <person name="Zhang Z."/>
        </authorList>
    </citation>
    <scope>NUCLEOTIDE SEQUENCE [LARGE SCALE GENOMIC DNA]</scope>
    <source>
        <strain evidence="1 2">DSM 27025</strain>
    </source>
</reference>
<comment type="caution">
    <text evidence="1">The sequence shown here is derived from an EMBL/GenBank/DDBJ whole genome shotgun (WGS) entry which is preliminary data.</text>
</comment>
<dbReference type="PANTHER" id="PTHR30087">
    <property type="entry name" value="INNER MEMBRANE PROTEIN"/>
    <property type="match status" value="1"/>
</dbReference>
<gene>
    <name evidence="1" type="ORF">HLB29_06095</name>
</gene>
<name>A0ABR6TLG3_9FIRM</name>
<keyword evidence="2" id="KW-1185">Reference proteome</keyword>
<evidence type="ECO:0000313" key="1">
    <source>
        <dbReference type="EMBL" id="MBC2576253.1"/>
    </source>
</evidence>
<protein>
    <submittedName>
        <fullName evidence="1">DUF523 domain-containing protein</fullName>
    </submittedName>
</protein>
<sequence>MKERILVSACLLGKNCKYNGKNNLNENLMKSISEKEIIEVCPEVMGGLSIPRVPSEIEYGKSGIDVIEGNARVVTKDGNDVTKEFKKGAYKTLEIVIKNKIKLAILKESSPSCGSTFIYNGCFNSTKKRAMGVTTALLTSNNIKVVNENFDNIE</sequence>
<organism evidence="1 2">
    <name type="scientific">Peptostreptococcus canis</name>
    <dbReference type="NCBI Taxonomy" id="1159213"/>
    <lineage>
        <taxon>Bacteria</taxon>
        <taxon>Bacillati</taxon>
        <taxon>Bacillota</taxon>
        <taxon>Clostridia</taxon>
        <taxon>Peptostreptococcales</taxon>
        <taxon>Peptostreptococcaceae</taxon>
        <taxon>Peptostreptococcus</taxon>
    </lineage>
</organism>
<proteinExistence type="predicted"/>
<dbReference type="PANTHER" id="PTHR30087:SF1">
    <property type="entry name" value="HYPOTHETICAL CYTOSOLIC PROTEIN"/>
    <property type="match status" value="1"/>
</dbReference>
<accession>A0ABR6TLG3</accession>
<dbReference type="Proteomes" id="UP000713904">
    <property type="component" value="Unassembled WGS sequence"/>
</dbReference>
<dbReference type="Pfam" id="PF04463">
    <property type="entry name" value="2-thiour_desulf"/>
    <property type="match status" value="1"/>
</dbReference>
<evidence type="ECO:0000313" key="2">
    <source>
        <dbReference type="Proteomes" id="UP000713904"/>
    </source>
</evidence>
<dbReference type="InterPro" id="IPR007553">
    <property type="entry name" value="2-thiour_desulf"/>
</dbReference>